<dbReference type="AlphaFoldDB" id="A0A1H8YFR4"/>
<feature type="compositionally biased region" description="Low complexity" evidence="1">
    <location>
        <begin position="70"/>
        <end position="87"/>
    </location>
</feature>
<dbReference type="InterPro" id="IPR022603">
    <property type="entry name" value="DUF3152"/>
</dbReference>
<feature type="compositionally biased region" description="Basic and acidic residues" evidence="1">
    <location>
        <begin position="18"/>
        <end position="34"/>
    </location>
</feature>
<dbReference type="EMBL" id="FOEF01000015">
    <property type="protein sequence ID" value="SEP50956.1"/>
    <property type="molecule type" value="Genomic_DNA"/>
</dbReference>
<evidence type="ECO:0000256" key="1">
    <source>
        <dbReference type="SAM" id="MobiDB-lite"/>
    </source>
</evidence>
<dbReference type="STRING" id="394193.SAMN04489732_11585"/>
<feature type="region of interest" description="Disordered" evidence="1">
    <location>
        <begin position="70"/>
        <end position="108"/>
    </location>
</feature>
<dbReference type="SUPFAM" id="SSF55486">
    <property type="entry name" value="Metalloproteases ('zincins'), catalytic domain"/>
    <property type="match status" value="1"/>
</dbReference>
<dbReference type="Proteomes" id="UP000198582">
    <property type="component" value="Unassembled WGS sequence"/>
</dbReference>
<dbReference type="Pfam" id="PF11350">
    <property type="entry name" value="DUF3152"/>
    <property type="match status" value="1"/>
</dbReference>
<organism evidence="3 4">
    <name type="scientific">Amycolatopsis saalfeldensis</name>
    <dbReference type="NCBI Taxonomy" id="394193"/>
    <lineage>
        <taxon>Bacteria</taxon>
        <taxon>Bacillati</taxon>
        <taxon>Actinomycetota</taxon>
        <taxon>Actinomycetes</taxon>
        <taxon>Pseudonocardiales</taxon>
        <taxon>Pseudonocardiaceae</taxon>
        <taxon>Amycolatopsis</taxon>
    </lineage>
</organism>
<feature type="region of interest" description="Disordered" evidence="1">
    <location>
        <begin position="1"/>
        <end position="34"/>
    </location>
</feature>
<feature type="domain" description="DUF3152" evidence="2">
    <location>
        <begin position="113"/>
        <end position="324"/>
    </location>
</feature>
<gene>
    <name evidence="3" type="ORF">SAMN04489732_11585</name>
</gene>
<keyword evidence="4" id="KW-1185">Reference proteome</keyword>
<reference evidence="3 4" key="1">
    <citation type="submission" date="2016-10" db="EMBL/GenBank/DDBJ databases">
        <authorList>
            <person name="de Groot N.N."/>
        </authorList>
    </citation>
    <scope>NUCLEOTIDE SEQUENCE [LARGE SCALE GENOMIC DNA]</scope>
    <source>
        <strain evidence="3 4">DSM 44993</strain>
    </source>
</reference>
<evidence type="ECO:0000313" key="4">
    <source>
        <dbReference type="Proteomes" id="UP000198582"/>
    </source>
</evidence>
<proteinExistence type="predicted"/>
<evidence type="ECO:0000259" key="2">
    <source>
        <dbReference type="Pfam" id="PF11350"/>
    </source>
</evidence>
<evidence type="ECO:0000313" key="3">
    <source>
        <dbReference type="EMBL" id="SEP50956.1"/>
    </source>
</evidence>
<protein>
    <recommendedName>
        <fullName evidence="2">DUF3152 domain-containing protein</fullName>
    </recommendedName>
</protein>
<accession>A0A1H8YFR4</accession>
<name>A0A1H8YFR4_9PSEU</name>
<sequence>MGGHPSPGKLGKHVPPIDAREPLRAARKPLETRKPAQRKGFLRTYGWRVYALPVLAVVTVLVGVQSATAPAPSAQQPAGSPPAGTAPVSEAAGPGVRENPAAPVDLNGETAVLPNGGDFTLSGKGNWHVVPGSGEKIGTGRLYRYTVEVEDGIDPSSYAGDDSFASAVQGTLSDAKSWTADGKLALQRVDGSSARPDFRVSLTTPDTTHRPDTCGFSITYEASCFRSSKHRVLINLARWVRGAKAYGPNLSGYRVYAINHEVGHALGHSHVGCGGDGQPAPVMMQQSFGVADDYVARLNDVPGGDQGAVPADHRTCVTNEWPFPDGH</sequence>